<evidence type="ECO:0000256" key="6">
    <source>
        <dbReference type="SAM" id="MobiDB-lite"/>
    </source>
</evidence>
<evidence type="ECO:0000256" key="4">
    <source>
        <dbReference type="ARBA" id="ARBA00023303"/>
    </source>
</evidence>
<proteinExistence type="predicted"/>
<dbReference type="InterPro" id="IPR002110">
    <property type="entry name" value="Ankyrin_rpt"/>
</dbReference>
<dbReference type="SUPFAM" id="SSF48403">
    <property type="entry name" value="Ankyrin repeat"/>
    <property type="match status" value="1"/>
</dbReference>
<gene>
    <name evidence="10" type="primary">LOC106811274</name>
</gene>
<keyword evidence="2" id="KW-0677">Repeat</keyword>
<sequence>MKYKSSGKQQQGYTPIPDQPKDKESRPLSGTSIYKIRPSFTLLPQLRNEEKEFFDLVRSGDEYSVLEFLKRSPDFNVNCQDYESNSPLHIAVYNEDVEMVELLLARGVQVMDCHLHAIKLGNTAIFSLLLDKIAENDPTLEFQGYLNSAEFSSGMTPLILAAQHEHYDIIKLLLDRGHKISPPHRPDCLCKKQCRYSKKKESLTNSLRRINTFRALASSAYISQCSYDPILTAFQLSHELQQCAEIEKEFTLEYLSLADRLQHFSVSLLDLCRTTDEVKLVLRQTADGTTSASKFPRLTFAIDTKQKDFLAHPNCQQVLYANWMGEWGDWKAMSFARKTLRVVPQVMLMPVFTFLFWVAPKSKLVRWWQSPISKFINSTVMYIVFLLLLFAETQLYKNFHTRGPPNTGFEWPIMIWVMGFLWEDSKHLYRVGFRKYFGDWWNCYNMTMTLSFIINFAAWLWSYLDVKWWGNKYLERKYWHAHDATLIGEGMFALSTVQAFSRLQYIFQINQHLGPQQISLSHMIQDILKFLSLFFLVMISFTTGLNRLYTYYSGMVRIDQTGLKKIQLGSFTSYVPYVHKYSCNLQHFT</sequence>
<evidence type="ECO:0000256" key="5">
    <source>
        <dbReference type="PROSITE-ProRule" id="PRU00023"/>
    </source>
</evidence>
<keyword evidence="3" id="KW-0406">Ion transport</keyword>
<dbReference type="RefSeq" id="XP_014670322.1">
    <property type="nucleotide sequence ID" value="XM_014814836.1"/>
</dbReference>
<dbReference type="SMART" id="SM01420">
    <property type="entry name" value="TRP_2"/>
    <property type="match status" value="1"/>
</dbReference>
<evidence type="ECO:0000313" key="10">
    <source>
        <dbReference type="RefSeq" id="XP_014670322.1"/>
    </source>
</evidence>
<dbReference type="SMART" id="SM00248">
    <property type="entry name" value="ANK"/>
    <property type="match status" value="2"/>
</dbReference>
<dbReference type="Pfam" id="PF12796">
    <property type="entry name" value="Ank_2"/>
    <property type="match status" value="1"/>
</dbReference>
<feature type="repeat" description="ANK" evidence="5">
    <location>
        <begin position="153"/>
        <end position="185"/>
    </location>
</feature>
<dbReference type="Pfam" id="PF13637">
    <property type="entry name" value="Ank_4"/>
    <property type="match status" value="1"/>
</dbReference>
<dbReference type="InterPro" id="IPR002153">
    <property type="entry name" value="TRPC_channel"/>
</dbReference>
<keyword evidence="1" id="KW-0813">Transport</keyword>
<evidence type="ECO:0000256" key="3">
    <source>
        <dbReference type="ARBA" id="ARBA00023065"/>
    </source>
</evidence>
<feature type="transmembrane region" description="Helical" evidence="7">
    <location>
        <begin position="342"/>
        <end position="360"/>
    </location>
</feature>
<evidence type="ECO:0000259" key="8">
    <source>
        <dbReference type="SMART" id="SM01420"/>
    </source>
</evidence>
<dbReference type="Gene3D" id="1.25.40.20">
    <property type="entry name" value="Ankyrin repeat-containing domain"/>
    <property type="match status" value="1"/>
</dbReference>
<evidence type="ECO:0000256" key="1">
    <source>
        <dbReference type="ARBA" id="ARBA00022448"/>
    </source>
</evidence>
<accession>A0ABM1EDQ1</accession>
<dbReference type="PROSITE" id="PS50088">
    <property type="entry name" value="ANK_REPEAT"/>
    <property type="match status" value="2"/>
</dbReference>
<keyword evidence="4" id="KW-0407">Ion channel</keyword>
<feature type="repeat" description="ANK" evidence="5">
    <location>
        <begin position="83"/>
        <end position="110"/>
    </location>
</feature>
<feature type="compositionally biased region" description="Polar residues" evidence="6">
    <location>
        <begin position="1"/>
        <end position="13"/>
    </location>
</feature>
<dbReference type="PROSITE" id="PS50297">
    <property type="entry name" value="ANK_REP_REGION"/>
    <property type="match status" value="2"/>
</dbReference>
<evidence type="ECO:0000313" key="9">
    <source>
        <dbReference type="Proteomes" id="UP000695022"/>
    </source>
</evidence>
<feature type="domain" description="Transient receptor ion channel" evidence="8">
    <location>
        <begin position="188"/>
        <end position="251"/>
    </location>
</feature>
<dbReference type="InterPro" id="IPR036770">
    <property type="entry name" value="Ankyrin_rpt-contain_sf"/>
</dbReference>
<reference evidence="10" key="1">
    <citation type="submission" date="2025-08" db="UniProtKB">
        <authorList>
            <consortium name="RefSeq"/>
        </authorList>
    </citation>
    <scope>IDENTIFICATION</scope>
</reference>
<keyword evidence="5" id="KW-0040">ANK repeat</keyword>
<evidence type="ECO:0000256" key="7">
    <source>
        <dbReference type="SAM" id="Phobius"/>
    </source>
</evidence>
<name>A0ABM1EDQ1_PRICU</name>
<feature type="transmembrane region" description="Helical" evidence="7">
    <location>
        <begin position="443"/>
        <end position="464"/>
    </location>
</feature>
<evidence type="ECO:0000256" key="2">
    <source>
        <dbReference type="ARBA" id="ARBA00022737"/>
    </source>
</evidence>
<feature type="transmembrane region" description="Helical" evidence="7">
    <location>
        <begin position="530"/>
        <end position="549"/>
    </location>
</feature>
<dbReference type="PANTHER" id="PTHR10117:SF54">
    <property type="entry name" value="TRANSIENT RECEPTOR POTENTIAL-GAMMA PROTEIN"/>
    <property type="match status" value="1"/>
</dbReference>
<dbReference type="InterPro" id="IPR013555">
    <property type="entry name" value="TRP_dom"/>
</dbReference>
<protein>
    <submittedName>
        <fullName evidence="10">Short transient receptor potential channel 4-like</fullName>
    </submittedName>
</protein>
<keyword evidence="7" id="KW-0472">Membrane</keyword>
<keyword evidence="9" id="KW-1185">Reference proteome</keyword>
<dbReference type="Pfam" id="PF08344">
    <property type="entry name" value="TRP_2"/>
    <property type="match status" value="1"/>
</dbReference>
<keyword evidence="7" id="KW-0812">Transmembrane</keyword>
<feature type="region of interest" description="Disordered" evidence="6">
    <location>
        <begin position="1"/>
        <end position="29"/>
    </location>
</feature>
<dbReference type="GeneID" id="106811274"/>
<dbReference type="PANTHER" id="PTHR10117">
    <property type="entry name" value="TRANSIENT RECEPTOR POTENTIAL CHANNEL"/>
    <property type="match status" value="1"/>
</dbReference>
<keyword evidence="7" id="KW-1133">Transmembrane helix</keyword>
<dbReference type="Proteomes" id="UP000695022">
    <property type="component" value="Unplaced"/>
</dbReference>
<organism evidence="9 10">
    <name type="scientific">Priapulus caudatus</name>
    <name type="common">Priapulid worm</name>
    <dbReference type="NCBI Taxonomy" id="37621"/>
    <lineage>
        <taxon>Eukaryota</taxon>
        <taxon>Metazoa</taxon>
        <taxon>Ecdysozoa</taxon>
        <taxon>Scalidophora</taxon>
        <taxon>Priapulida</taxon>
        <taxon>Priapulimorpha</taxon>
        <taxon>Priapulimorphida</taxon>
        <taxon>Priapulidae</taxon>
        <taxon>Priapulus</taxon>
    </lineage>
</organism>
<feature type="transmembrane region" description="Helical" evidence="7">
    <location>
        <begin position="372"/>
        <end position="391"/>
    </location>
</feature>